<dbReference type="PROSITE" id="PS50905">
    <property type="entry name" value="FERRITIN_LIKE"/>
    <property type="match status" value="1"/>
</dbReference>
<gene>
    <name evidence="11" type="ORF">DWB62_009030</name>
    <name evidence="10" type="ORF">GNY23_09030</name>
</gene>
<comment type="function">
    <text evidence="8">Iron-storage protein.</text>
</comment>
<dbReference type="GO" id="GO:0042802">
    <property type="term" value="F:identical protein binding"/>
    <property type="evidence" value="ECO:0007669"/>
    <property type="project" value="UniProtKB-ARBA"/>
</dbReference>
<dbReference type="GO" id="GO:0005829">
    <property type="term" value="C:cytosol"/>
    <property type="evidence" value="ECO:0007669"/>
    <property type="project" value="TreeGrafter"/>
</dbReference>
<feature type="binding site" evidence="7">
    <location>
        <position position="95"/>
    </location>
    <ligand>
        <name>Fe cation</name>
        <dbReference type="ChEBI" id="CHEBI:24875"/>
        <label>1</label>
    </ligand>
</feature>
<dbReference type="OrthoDB" id="9801481at2"/>
<dbReference type="GO" id="GO:0004322">
    <property type="term" value="F:ferroxidase activity"/>
    <property type="evidence" value="ECO:0007669"/>
    <property type="project" value="TreeGrafter"/>
</dbReference>
<comment type="caution">
    <text evidence="10">The sequence shown here is derived from an EMBL/GenBank/DDBJ whole genome shotgun (WGS) entry which is preliminary data.</text>
</comment>
<evidence type="ECO:0000259" key="9">
    <source>
        <dbReference type="PROSITE" id="PS50905"/>
    </source>
</evidence>
<feature type="domain" description="Ferritin-like diiron" evidence="9">
    <location>
        <begin position="1"/>
        <end position="146"/>
    </location>
</feature>
<evidence type="ECO:0000313" key="13">
    <source>
        <dbReference type="Proteomes" id="UP000462449"/>
    </source>
</evidence>
<comment type="similarity">
    <text evidence="1 8">Belongs to the ferritin family. Prokaryotic subfamily.</text>
</comment>
<dbReference type="EMBL" id="QTZN02000017">
    <property type="protein sequence ID" value="MVB07159.1"/>
    <property type="molecule type" value="Genomic_DNA"/>
</dbReference>
<keyword evidence="12" id="KW-1185">Reference proteome</keyword>
<dbReference type="Gene3D" id="1.20.1260.10">
    <property type="match status" value="1"/>
</dbReference>
<keyword evidence="5 7" id="KW-0408">Iron</keyword>
<dbReference type="Proteomes" id="UP000462449">
    <property type="component" value="Unassembled WGS sequence"/>
</dbReference>
<dbReference type="GO" id="GO:0006879">
    <property type="term" value="P:intracellular iron ion homeostasis"/>
    <property type="evidence" value="ECO:0007669"/>
    <property type="project" value="UniProtKB-KW"/>
</dbReference>
<dbReference type="CDD" id="cd01055">
    <property type="entry name" value="Nonheme_Ferritin"/>
    <property type="match status" value="1"/>
</dbReference>
<dbReference type="AlphaFoldDB" id="A0A425YG02"/>
<dbReference type="InterPro" id="IPR008331">
    <property type="entry name" value="Ferritin_DPS_dom"/>
</dbReference>
<comment type="catalytic activity">
    <reaction evidence="8">
        <text>4 Fe(2+) + O2 + 6 H2O = 4 iron(III) oxide-hydroxide + 12 H(+)</text>
        <dbReference type="Rhea" id="RHEA:11972"/>
        <dbReference type="ChEBI" id="CHEBI:15377"/>
        <dbReference type="ChEBI" id="CHEBI:15378"/>
        <dbReference type="ChEBI" id="CHEBI:15379"/>
        <dbReference type="ChEBI" id="CHEBI:29033"/>
        <dbReference type="ChEBI" id="CHEBI:78619"/>
        <dbReference type="EC" id="1.16.3.2"/>
    </reaction>
</comment>
<dbReference type="Pfam" id="PF00210">
    <property type="entry name" value="Ferritin"/>
    <property type="match status" value="1"/>
</dbReference>
<dbReference type="InterPro" id="IPR009040">
    <property type="entry name" value="Ferritin-like_diiron"/>
</dbReference>
<evidence type="ECO:0000256" key="6">
    <source>
        <dbReference type="ARBA" id="ARBA00054546"/>
    </source>
</evidence>
<keyword evidence="8" id="KW-0963">Cytoplasm</keyword>
<dbReference type="RefSeq" id="WP_124991654.1">
    <property type="nucleotide sequence ID" value="NZ_JAVCNR010000002.1"/>
</dbReference>
<keyword evidence="2 8" id="KW-0409">Iron storage</keyword>
<feature type="binding site" evidence="7">
    <location>
        <position position="54"/>
    </location>
    <ligand>
        <name>Fe cation</name>
        <dbReference type="ChEBI" id="CHEBI:24875"/>
        <label>1</label>
    </ligand>
</feature>
<dbReference type="EC" id="1.16.3.2" evidence="8"/>
<evidence type="ECO:0000313" key="12">
    <source>
        <dbReference type="Proteomes" id="UP000285951"/>
    </source>
</evidence>
<dbReference type="InterPro" id="IPR041719">
    <property type="entry name" value="Ferritin_prok"/>
</dbReference>
<dbReference type="PANTHER" id="PTHR11431:SF127">
    <property type="entry name" value="BACTERIAL NON-HEME FERRITIN"/>
    <property type="match status" value="1"/>
</dbReference>
<keyword evidence="4" id="KW-0560">Oxidoreductase</keyword>
<evidence type="ECO:0000256" key="4">
    <source>
        <dbReference type="ARBA" id="ARBA00023002"/>
    </source>
</evidence>
<evidence type="ECO:0000313" key="10">
    <source>
        <dbReference type="EMBL" id="MUP37954.1"/>
    </source>
</evidence>
<evidence type="ECO:0000256" key="5">
    <source>
        <dbReference type="ARBA" id="ARBA00023004"/>
    </source>
</evidence>
<evidence type="ECO:0000256" key="7">
    <source>
        <dbReference type="PIRSR" id="PIRSR601519-1"/>
    </source>
</evidence>
<feature type="binding site" evidence="7">
    <location>
        <position position="51"/>
    </location>
    <ligand>
        <name>Fe cation</name>
        <dbReference type="ChEBI" id="CHEBI:24875"/>
        <label>1</label>
    </ligand>
</feature>
<dbReference type="SUPFAM" id="SSF47240">
    <property type="entry name" value="Ferritin-like"/>
    <property type="match status" value="1"/>
</dbReference>
<evidence type="ECO:0000256" key="8">
    <source>
        <dbReference type="RuleBase" id="RU361145"/>
    </source>
</evidence>
<evidence type="ECO:0000256" key="1">
    <source>
        <dbReference type="ARBA" id="ARBA00006950"/>
    </source>
</evidence>
<dbReference type="InterPro" id="IPR012347">
    <property type="entry name" value="Ferritin-like"/>
</dbReference>
<dbReference type="InterPro" id="IPR009078">
    <property type="entry name" value="Ferritin-like_SF"/>
</dbReference>
<dbReference type="GO" id="GO:0008199">
    <property type="term" value="F:ferric iron binding"/>
    <property type="evidence" value="ECO:0007669"/>
    <property type="project" value="InterPro"/>
</dbReference>
<evidence type="ECO:0000256" key="2">
    <source>
        <dbReference type="ARBA" id="ARBA00022434"/>
    </source>
</evidence>
<organism evidence="10 13">
    <name type="scientific">Labilibaculum euxinus</name>
    <dbReference type="NCBI Taxonomy" id="2686357"/>
    <lineage>
        <taxon>Bacteria</taxon>
        <taxon>Pseudomonadati</taxon>
        <taxon>Bacteroidota</taxon>
        <taxon>Bacteroidia</taxon>
        <taxon>Marinilabiliales</taxon>
        <taxon>Marinifilaceae</taxon>
        <taxon>Labilibaculum</taxon>
    </lineage>
</organism>
<comment type="function">
    <text evidence="6">May alleviate iron toxicity in the presence of oxygen.</text>
</comment>
<evidence type="ECO:0000256" key="3">
    <source>
        <dbReference type="ARBA" id="ARBA00022723"/>
    </source>
</evidence>
<comment type="subcellular location">
    <subcellularLocation>
        <location evidence="8">Cytoplasm</location>
    </subcellularLocation>
</comment>
<feature type="binding site" evidence="7">
    <location>
        <position position="18"/>
    </location>
    <ligand>
        <name>Fe cation</name>
        <dbReference type="ChEBI" id="CHEBI:24875"/>
        <label>1</label>
    </ligand>
</feature>
<sequence length="170" mass="19887">MAISKKVEEILNKQINAEFWSAYFYLSMSNYFNANGMPGFANWMKVQFQEETSHAMKMTDYVNERNGRVILEPIKEVPSDWNDVLNIFEETLKHEEYVTTLINGCVNVAIEEKDHASVNFMQWFVDEQVEEEATVSEIIDQLRMFEGKGHGLYMMDKEFKARVFVDSTQV</sequence>
<protein>
    <recommendedName>
        <fullName evidence="8">Ferritin</fullName>
        <ecNumber evidence="8">1.16.3.2</ecNumber>
    </recommendedName>
</protein>
<keyword evidence="3 7" id="KW-0479">Metal-binding</keyword>
<reference evidence="10 13" key="2">
    <citation type="submission" date="2019-12" db="EMBL/GenBank/DDBJ databases">
        <title>Draft genome sequence of Labilibaculum sp. strain 44 isolated from deep waters of Black Sea.</title>
        <authorList>
            <person name="Yadav S."/>
            <person name="Villanueva L."/>
        </authorList>
    </citation>
    <scope>NUCLEOTIDE SEQUENCE [LARGE SCALE GENOMIC DNA]</scope>
    <source>
        <strain evidence="10 13">44</strain>
    </source>
</reference>
<dbReference type="GO" id="GO:0006826">
    <property type="term" value="P:iron ion transport"/>
    <property type="evidence" value="ECO:0007669"/>
    <property type="project" value="InterPro"/>
</dbReference>
<dbReference type="EMBL" id="WOTW01000017">
    <property type="protein sequence ID" value="MUP37954.1"/>
    <property type="molecule type" value="Genomic_DNA"/>
</dbReference>
<reference evidence="11 12" key="1">
    <citation type="submission" date="2019-11" db="EMBL/GenBank/DDBJ databases">
        <title>Draft genome sequence of Labilibaculum sp. strain SYP isolated from Black Sea.</title>
        <authorList>
            <person name="Yadav S."/>
            <person name="Villanueva L."/>
        </authorList>
    </citation>
    <scope>NUCLEOTIDE SEQUENCE [LARGE SCALE GENOMIC DNA]</scope>
    <source>
        <strain evidence="11 12">44</strain>
    </source>
</reference>
<name>A0A425YG02_9BACT</name>
<dbReference type="GO" id="GO:0008198">
    <property type="term" value="F:ferrous iron binding"/>
    <property type="evidence" value="ECO:0007669"/>
    <property type="project" value="TreeGrafter"/>
</dbReference>
<dbReference type="FunFam" id="1.20.1260.10:FF:000001">
    <property type="entry name" value="Non-heme ferritin"/>
    <property type="match status" value="1"/>
</dbReference>
<dbReference type="InterPro" id="IPR001519">
    <property type="entry name" value="Ferritin"/>
</dbReference>
<proteinExistence type="inferred from homology"/>
<dbReference type="PANTHER" id="PTHR11431">
    <property type="entry name" value="FERRITIN"/>
    <property type="match status" value="1"/>
</dbReference>
<feature type="binding site" evidence="7">
    <location>
        <position position="128"/>
    </location>
    <ligand>
        <name>Fe cation</name>
        <dbReference type="ChEBI" id="CHEBI:24875"/>
        <label>1</label>
    </ligand>
</feature>
<accession>A0A425YG02</accession>
<dbReference type="Proteomes" id="UP000285951">
    <property type="component" value="Unassembled WGS sequence"/>
</dbReference>
<evidence type="ECO:0000313" key="11">
    <source>
        <dbReference type="EMBL" id="MVB07159.1"/>
    </source>
</evidence>